<dbReference type="STRING" id="454130.A0A0U5GF90"/>
<gene>
    <name evidence="1" type="ORF">ASPCAL13508</name>
</gene>
<name>A0A0U5GF90_ASPCI</name>
<reference evidence="2" key="1">
    <citation type="journal article" date="2016" name="Genome Announc.">
        <title>Draft genome sequences of fungus Aspergillus calidoustus.</title>
        <authorList>
            <person name="Horn F."/>
            <person name="Linde J."/>
            <person name="Mattern D.J."/>
            <person name="Walther G."/>
            <person name="Guthke R."/>
            <person name="Scherlach K."/>
            <person name="Martin K."/>
            <person name="Brakhage A.A."/>
            <person name="Petzke L."/>
            <person name="Valiante V."/>
        </authorList>
    </citation>
    <scope>NUCLEOTIDE SEQUENCE [LARGE SCALE GENOMIC DNA]</scope>
    <source>
        <strain evidence="2">SF006504</strain>
    </source>
</reference>
<evidence type="ECO:0000313" key="1">
    <source>
        <dbReference type="EMBL" id="CEL10387.1"/>
    </source>
</evidence>
<protein>
    <submittedName>
        <fullName evidence="1">Uncharacterized protein</fullName>
    </submittedName>
</protein>
<sequence length="322" mass="37476">MDSPMNSDWSLDNSDSFEFPSKYGPDTRPPEGHELAIPFLYTPLPDELPTGVHKGLLLLYAAYVGNIDRYVRLRDPNHFIKHEFGCVIRGIYHDTMFAKWWSLQPDHPDAGGGEIDAPGKMSHIRRAIHARFIMNNDLSHIEQETDEDCLPYLIWHPHIADRATYELLARRKPAMKAQAAHACMVANYQWVYDRINVTSDWFLVDQAKRLADSTPYYLEDLQRRAEQMGIDLTEDPHIDDRWKIIEDRFLINWRPFVLPVEATPDQMADDDEYFENYDGYGLDLIKLELYVCSSNQLKQRYGDAVDLLGIYQQALRTEESTY</sequence>
<dbReference type="AlphaFoldDB" id="A0A0U5GF90"/>
<keyword evidence="2" id="KW-1185">Reference proteome</keyword>
<evidence type="ECO:0000313" key="2">
    <source>
        <dbReference type="Proteomes" id="UP000054771"/>
    </source>
</evidence>
<dbReference type="EMBL" id="CDMC01000018">
    <property type="protein sequence ID" value="CEL10387.1"/>
    <property type="molecule type" value="Genomic_DNA"/>
</dbReference>
<dbReference type="OrthoDB" id="4360026at2759"/>
<dbReference type="Proteomes" id="UP000054771">
    <property type="component" value="Unassembled WGS sequence"/>
</dbReference>
<organism evidence="1 2">
    <name type="scientific">Aspergillus calidoustus</name>
    <dbReference type="NCBI Taxonomy" id="454130"/>
    <lineage>
        <taxon>Eukaryota</taxon>
        <taxon>Fungi</taxon>
        <taxon>Dikarya</taxon>
        <taxon>Ascomycota</taxon>
        <taxon>Pezizomycotina</taxon>
        <taxon>Eurotiomycetes</taxon>
        <taxon>Eurotiomycetidae</taxon>
        <taxon>Eurotiales</taxon>
        <taxon>Aspergillaceae</taxon>
        <taxon>Aspergillus</taxon>
        <taxon>Aspergillus subgen. Nidulantes</taxon>
    </lineage>
</organism>
<accession>A0A0U5GF90</accession>
<proteinExistence type="predicted"/>